<proteinExistence type="predicted"/>
<accession>A0A7R9Z6Q8</accession>
<protein>
    <submittedName>
        <fullName evidence="1">Uncharacterized protein</fullName>
    </submittedName>
</protein>
<reference evidence="1" key="1">
    <citation type="submission" date="2021-01" db="EMBL/GenBank/DDBJ databases">
        <authorList>
            <person name="Corre E."/>
            <person name="Pelletier E."/>
            <person name="Niang G."/>
            <person name="Scheremetjew M."/>
            <person name="Finn R."/>
            <person name="Kale V."/>
            <person name="Holt S."/>
            <person name="Cochrane G."/>
            <person name="Meng A."/>
            <person name="Brown T."/>
            <person name="Cohen L."/>
        </authorList>
    </citation>
    <scope>NUCLEOTIDE SEQUENCE</scope>
    <source>
        <strain evidence="1">CCMP147</strain>
    </source>
</reference>
<gene>
    <name evidence="1" type="ORF">TDUB1175_LOCUS8990</name>
</gene>
<sequence>MLLPFLVTAFLGASQVLIIDLLSTMLIVATRVPSVDAKEYSPESEYLSRRIRGLFARVRVADTSGIWISLLQSGRQTTIDENLSKDCKVLPQHSTGCFYESLNRKLFILCPTKITLSACTREKFT</sequence>
<dbReference type="AlphaFoldDB" id="A0A7R9Z6Q8"/>
<evidence type="ECO:0000313" key="1">
    <source>
        <dbReference type="EMBL" id="CAD8308719.1"/>
    </source>
</evidence>
<organism evidence="1">
    <name type="scientific">Pseudictyota dubia</name>
    <dbReference type="NCBI Taxonomy" id="2749911"/>
    <lineage>
        <taxon>Eukaryota</taxon>
        <taxon>Sar</taxon>
        <taxon>Stramenopiles</taxon>
        <taxon>Ochrophyta</taxon>
        <taxon>Bacillariophyta</taxon>
        <taxon>Mediophyceae</taxon>
        <taxon>Biddulphiophycidae</taxon>
        <taxon>Eupodiscales</taxon>
        <taxon>Odontellaceae</taxon>
        <taxon>Pseudictyota</taxon>
    </lineage>
</organism>
<name>A0A7R9Z6Q8_9STRA</name>
<dbReference type="EMBL" id="HBED01017955">
    <property type="protein sequence ID" value="CAD8308719.1"/>
    <property type="molecule type" value="Transcribed_RNA"/>
</dbReference>